<keyword evidence="3" id="KW-1185">Reference proteome</keyword>
<accession>A0A9Q3BNB8</accession>
<name>A0A9Q3BNB8_9BASI</name>
<dbReference type="AlphaFoldDB" id="A0A9Q3BNB8"/>
<dbReference type="Proteomes" id="UP000765509">
    <property type="component" value="Unassembled WGS sequence"/>
</dbReference>
<gene>
    <name evidence="2" type="ORF">O181_007900</name>
</gene>
<feature type="domain" description="Reverse transcriptase Ty1/copia-type" evidence="1">
    <location>
        <begin position="207"/>
        <end position="298"/>
    </location>
</feature>
<dbReference type="Pfam" id="PF07727">
    <property type="entry name" value="RVT_2"/>
    <property type="match status" value="1"/>
</dbReference>
<comment type="caution">
    <text evidence="2">The sequence shown here is derived from an EMBL/GenBank/DDBJ whole genome shotgun (WGS) entry which is preliminary data.</text>
</comment>
<evidence type="ECO:0000313" key="2">
    <source>
        <dbReference type="EMBL" id="MBW0468185.1"/>
    </source>
</evidence>
<proteinExistence type="predicted"/>
<sequence length="299" mass="34361">MQFPLHKYTTCLHISYGGAQRQRSKDLEPLDAIRKVEILLGRSNDSAYQTLRLSEKIFYTSRHVVFFKNVFPCVENSPSPDIKIDSGWNNFKVMQEDRFYDCIEEPEDSIAKEKVLDSPEVRSVNLILNDESEEPPPRKRIKVIGPRHLKLINFNINQENILPYSSQSAAHLTHIDPITYNQAMKSTSSVLLFQAISKELQNMSNLKVWEEVPIRKNIKLIGTTWIFKTKRDENNIILEKRARLCAQGFSQTPGVDFSKTFAPTGRLNSLQTLISFSASKKLRFEQLDIKSAFLNAPLE</sequence>
<evidence type="ECO:0000313" key="3">
    <source>
        <dbReference type="Proteomes" id="UP000765509"/>
    </source>
</evidence>
<protein>
    <recommendedName>
        <fullName evidence="1">Reverse transcriptase Ty1/copia-type domain-containing protein</fullName>
    </recommendedName>
</protein>
<dbReference type="InterPro" id="IPR013103">
    <property type="entry name" value="RVT_2"/>
</dbReference>
<organism evidence="2 3">
    <name type="scientific">Austropuccinia psidii MF-1</name>
    <dbReference type="NCBI Taxonomy" id="1389203"/>
    <lineage>
        <taxon>Eukaryota</taxon>
        <taxon>Fungi</taxon>
        <taxon>Dikarya</taxon>
        <taxon>Basidiomycota</taxon>
        <taxon>Pucciniomycotina</taxon>
        <taxon>Pucciniomycetes</taxon>
        <taxon>Pucciniales</taxon>
        <taxon>Sphaerophragmiaceae</taxon>
        <taxon>Austropuccinia</taxon>
    </lineage>
</organism>
<reference evidence="2" key="1">
    <citation type="submission" date="2021-03" db="EMBL/GenBank/DDBJ databases">
        <title>Draft genome sequence of rust myrtle Austropuccinia psidii MF-1, a brazilian biotype.</title>
        <authorList>
            <person name="Quecine M.C."/>
            <person name="Pachon D.M.R."/>
            <person name="Bonatelli M.L."/>
            <person name="Correr F.H."/>
            <person name="Franceschini L.M."/>
            <person name="Leite T.F."/>
            <person name="Margarido G.R.A."/>
            <person name="Almeida C.A."/>
            <person name="Ferrarezi J.A."/>
            <person name="Labate C.A."/>
        </authorList>
    </citation>
    <scope>NUCLEOTIDE SEQUENCE</scope>
    <source>
        <strain evidence="2">MF-1</strain>
    </source>
</reference>
<evidence type="ECO:0000259" key="1">
    <source>
        <dbReference type="Pfam" id="PF07727"/>
    </source>
</evidence>
<dbReference type="EMBL" id="AVOT02001794">
    <property type="protein sequence ID" value="MBW0468185.1"/>
    <property type="molecule type" value="Genomic_DNA"/>
</dbReference>
<dbReference type="OrthoDB" id="2776596at2759"/>